<dbReference type="Proteomes" id="UP001169217">
    <property type="component" value="Unassembled WGS sequence"/>
</dbReference>
<accession>A0ABQ9PGS8</accession>
<sequence>MQIANLHDGMAKFWGMMVNDSVTALGSDITAIVNKSGTPKDDTNTISNMLVSLFTSLAGIGGTISDALPRSTGPGVLSKFVNPMTLFAGVIAIAATTAKNVPEVHAAGLEMDLEDSYSTMFSHISNHCQTALSSVITGETIPKIGEEGMRKYILRYFDDGAWLSSEWVGDMMDTMAANVFGKFREFALICSMKTANKREYKFLVTSADQKVVLTGNGATDMNQEAFESKAARMWYDNLRRDWYLIDSKLKHYTISDSEAEDMKHWIRDFRAALVNNYECYKLKDGDG</sequence>
<dbReference type="EMBL" id="JARUPT010000541">
    <property type="protein sequence ID" value="KAK0370398.1"/>
    <property type="molecule type" value="Genomic_DNA"/>
</dbReference>
<reference evidence="1" key="1">
    <citation type="submission" date="2023-04" db="EMBL/GenBank/DDBJ databases">
        <title>Colletotrichum limetticola genome sequence.</title>
        <authorList>
            <person name="Baroncelli R."/>
        </authorList>
    </citation>
    <scope>NUCLEOTIDE SEQUENCE</scope>
    <source>
        <strain evidence="1">KLA-Anderson</strain>
    </source>
</reference>
<gene>
    <name evidence="1" type="ORF">CLIM01_12237</name>
</gene>
<protein>
    <submittedName>
        <fullName evidence="1">Uncharacterized protein</fullName>
    </submittedName>
</protein>
<keyword evidence="2" id="KW-1185">Reference proteome</keyword>
<evidence type="ECO:0000313" key="1">
    <source>
        <dbReference type="EMBL" id="KAK0370398.1"/>
    </source>
</evidence>
<name>A0ABQ9PGS8_9PEZI</name>
<comment type="caution">
    <text evidence="1">The sequence shown here is derived from an EMBL/GenBank/DDBJ whole genome shotgun (WGS) entry which is preliminary data.</text>
</comment>
<organism evidence="1 2">
    <name type="scientific">Colletotrichum limetticola</name>
    <dbReference type="NCBI Taxonomy" id="1209924"/>
    <lineage>
        <taxon>Eukaryota</taxon>
        <taxon>Fungi</taxon>
        <taxon>Dikarya</taxon>
        <taxon>Ascomycota</taxon>
        <taxon>Pezizomycotina</taxon>
        <taxon>Sordariomycetes</taxon>
        <taxon>Hypocreomycetidae</taxon>
        <taxon>Glomerellales</taxon>
        <taxon>Glomerellaceae</taxon>
        <taxon>Colletotrichum</taxon>
        <taxon>Colletotrichum acutatum species complex</taxon>
    </lineage>
</organism>
<proteinExistence type="predicted"/>
<evidence type="ECO:0000313" key="2">
    <source>
        <dbReference type="Proteomes" id="UP001169217"/>
    </source>
</evidence>